<dbReference type="PANTHER" id="PTHR12732:SF8">
    <property type="entry name" value="NUCLEAR MRNA EXPORT PROTEIN THP1"/>
    <property type="match status" value="1"/>
</dbReference>
<dbReference type="PANTHER" id="PTHR12732">
    <property type="entry name" value="UNCHARACTERIZED PROTEASOME COMPONENT REGION PCI-CONTAINING"/>
    <property type="match status" value="1"/>
</dbReference>
<evidence type="ECO:0000256" key="1">
    <source>
        <dbReference type="SAM" id="MobiDB-lite"/>
    </source>
</evidence>
<dbReference type="EMBL" id="MU853409">
    <property type="protein sequence ID" value="KAK4134134.1"/>
    <property type="molecule type" value="Genomic_DNA"/>
</dbReference>
<reference evidence="2" key="2">
    <citation type="submission" date="2023-05" db="EMBL/GenBank/DDBJ databases">
        <authorList>
            <consortium name="Lawrence Berkeley National Laboratory"/>
            <person name="Steindorff A."/>
            <person name="Hensen N."/>
            <person name="Bonometti L."/>
            <person name="Westerberg I."/>
            <person name="Brannstrom I.O."/>
            <person name="Guillou S."/>
            <person name="Cros-Aarteil S."/>
            <person name="Calhoun S."/>
            <person name="Haridas S."/>
            <person name="Kuo A."/>
            <person name="Mondo S."/>
            <person name="Pangilinan J."/>
            <person name="Riley R."/>
            <person name="Labutti K."/>
            <person name="Andreopoulos B."/>
            <person name="Lipzen A."/>
            <person name="Chen C."/>
            <person name="Yanf M."/>
            <person name="Daum C."/>
            <person name="Ng V."/>
            <person name="Clum A."/>
            <person name="Ohm R."/>
            <person name="Martin F."/>
            <person name="Silar P."/>
            <person name="Natvig D."/>
            <person name="Lalanne C."/>
            <person name="Gautier V."/>
            <person name="Ament-Velasquez S.L."/>
            <person name="Kruys A."/>
            <person name="Hutchinson M.I."/>
            <person name="Powell A.J."/>
            <person name="Barry K."/>
            <person name="Miller A.N."/>
            <person name="Grigoriev I.V."/>
            <person name="Debuchy R."/>
            <person name="Gladieux P."/>
            <person name="Thoren M.H."/>
            <person name="Johannesson H."/>
        </authorList>
    </citation>
    <scope>NUCLEOTIDE SEQUENCE</scope>
    <source>
        <strain evidence="2">CBS 123565</strain>
    </source>
</reference>
<reference evidence="2" key="1">
    <citation type="journal article" date="2023" name="Mol. Phylogenet. Evol.">
        <title>Genome-scale phylogeny and comparative genomics of the fungal order Sordariales.</title>
        <authorList>
            <person name="Hensen N."/>
            <person name="Bonometti L."/>
            <person name="Westerberg I."/>
            <person name="Brannstrom I.O."/>
            <person name="Guillou S."/>
            <person name="Cros-Aarteil S."/>
            <person name="Calhoun S."/>
            <person name="Haridas S."/>
            <person name="Kuo A."/>
            <person name="Mondo S."/>
            <person name="Pangilinan J."/>
            <person name="Riley R."/>
            <person name="LaButti K."/>
            <person name="Andreopoulos B."/>
            <person name="Lipzen A."/>
            <person name="Chen C."/>
            <person name="Yan M."/>
            <person name="Daum C."/>
            <person name="Ng V."/>
            <person name="Clum A."/>
            <person name="Steindorff A."/>
            <person name="Ohm R.A."/>
            <person name="Martin F."/>
            <person name="Silar P."/>
            <person name="Natvig D.O."/>
            <person name="Lalanne C."/>
            <person name="Gautier V."/>
            <person name="Ament-Velasquez S.L."/>
            <person name="Kruys A."/>
            <person name="Hutchinson M.I."/>
            <person name="Powell A.J."/>
            <person name="Barry K."/>
            <person name="Miller A.N."/>
            <person name="Grigoriev I.V."/>
            <person name="Debuchy R."/>
            <person name="Gladieux P."/>
            <person name="Hiltunen Thoren M."/>
            <person name="Johannesson H."/>
        </authorList>
    </citation>
    <scope>NUCLEOTIDE SEQUENCE</scope>
    <source>
        <strain evidence="2">CBS 123565</strain>
    </source>
</reference>
<comment type="caution">
    <text evidence="2">The sequence shown here is derived from an EMBL/GenBank/DDBJ whole genome shotgun (WGS) entry which is preliminary data.</text>
</comment>
<proteinExistence type="predicted"/>
<dbReference type="Proteomes" id="UP001304895">
    <property type="component" value="Unassembled WGS sequence"/>
</dbReference>
<dbReference type="InterPro" id="IPR045114">
    <property type="entry name" value="Csn12-like"/>
</dbReference>
<evidence type="ECO:0008006" key="4">
    <source>
        <dbReference type="Google" id="ProtNLM"/>
    </source>
</evidence>
<evidence type="ECO:0000313" key="3">
    <source>
        <dbReference type="Proteomes" id="UP001304895"/>
    </source>
</evidence>
<gene>
    <name evidence="2" type="ORF">BT67DRAFT_449722</name>
</gene>
<dbReference type="AlphaFoldDB" id="A0AAN6UJX8"/>
<organism evidence="2 3">
    <name type="scientific">Trichocladium antarcticum</name>
    <dbReference type="NCBI Taxonomy" id="1450529"/>
    <lineage>
        <taxon>Eukaryota</taxon>
        <taxon>Fungi</taxon>
        <taxon>Dikarya</taxon>
        <taxon>Ascomycota</taxon>
        <taxon>Pezizomycotina</taxon>
        <taxon>Sordariomycetes</taxon>
        <taxon>Sordariomycetidae</taxon>
        <taxon>Sordariales</taxon>
        <taxon>Chaetomiaceae</taxon>
        <taxon>Trichocladium</taxon>
    </lineage>
</organism>
<evidence type="ECO:0000313" key="2">
    <source>
        <dbReference type="EMBL" id="KAK4134134.1"/>
    </source>
</evidence>
<protein>
    <recommendedName>
        <fullName evidence="4">COP9 signalosome complex subunit 12</fullName>
    </recommendedName>
</protein>
<accession>A0AAN6UJX8</accession>
<feature type="region of interest" description="Disordered" evidence="1">
    <location>
        <begin position="534"/>
        <end position="556"/>
    </location>
</feature>
<dbReference type="GO" id="GO:0003723">
    <property type="term" value="F:RNA binding"/>
    <property type="evidence" value="ECO:0007669"/>
    <property type="project" value="InterPro"/>
</dbReference>
<dbReference type="SMART" id="SM00753">
    <property type="entry name" value="PAM"/>
    <property type="match status" value="1"/>
</dbReference>
<keyword evidence="3" id="KW-1185">Reference proteome</keyword>
<dbReference type="GO" id="GO:0003690">
    <property type="term" value="F:double-stranded DNA binding"/>
    <property type="evidence" value="ECO:0007669"/>
    <property type="project" value="InterPro"/>
</dbReference>
<sequence length="556" mass="62293">MSLVVQFLSSIRGFVLEQNGDELRNWLLVENDVADIYWELSRQLKAGFSSNPTSLEKLVEKCLPEEDDVPEGRGSPWPGFNSFMKEYLEYWRTVDFNDIVRLHSHLSELLISCANALANPTYGSMLLQTSMSLSESLSKLVMSLTRRPHLIAQIQGDMTGEESGERKSIVEVAADIIQKIFTSCLTDRSSTRWSQPKGKKVAVYLFANLTLKLLFACEKSRLAVQMFTNLSTSGPALSLYPASQRVTFLYYLGRFNFDHGHYLRAHMCFDEAYRQCLARFQKHRRQILTYWIPTNLLLGRFPSQTLLQRPEAAGFAGIFLPICAAIRSGNFVAFHHALAHSRDWLWEKGFYLTFLYRLKPLVWRSFTRKTFLFTWEGSTNGSSNKAASLSLDDLVTASGYVQKLLEGYVPARPAPRGRPPHINTLFMKAVTNSAGETDADSLLVPPPGGPRTLMPSEGLIFGNKRPDLESIEAVVAGLVYAGLLNGFIARQQKRFAVEGAKKKGGNAAAAGWPNPYESILERFKEAHQEALDACDSGENAEPPGELDDVPGWVRNM</sequence>
<name>A0AAN6UJX8_9PEZI</name>